<protein>
    <recommendedName>
        <fullName evidence="9">dipeptidase E</fullName>
        <ecNumber evidence="9">3.4.13.21</ecNumber>
    </recommendedName>
    <alternativeName>
        <fullName evidence="10">Asp-specific dipeptidase</fullName>
    </alternativeName>
</protein>
<keyword evidence="5" id="KW-0378">Hydrolase</keyword>
<keyword evidence="3" id="KW-0963">Cytoplasm</keyword>
<comment type="similarity">
    <text evidence="2">Belongs to the peptidase S51 family.</text>
</comment>
<dbReference type="EC" id="3.4.13.21" evidence="9"/>
<dbReference type="PANTHER" id="PTHR20842:SF0">
    <property type="entry name" value="ALPHA-ASPARTYL DIPEPTIDASE"/>
    <property type="match status" value="1"/>
</dbReference>
<reference evidence="12 14" key="1">
    <citation type="journal article" date="2015" name="Stand. Genomic Sci.">
        <title>Genomic Encyclopedia of Bacterial and Archaeal Type Strains, Phase III: the genomes of soil and plant-associated and newly described type strains.</title>
        <authorList>
            <person name="Whitman W.B."/>
            <person name="Woyke T."/>
            <person name="Klenk H.P."/>
            <person name="Zhou Y."/>
            <person name="Lilburn T.G."/>
            <person name="Beck B.J."/>
            <person name="De Vos P."/>
            <person name="Vandamme P."/>
            <person name="Eisen J.A."/>
            <person name="Garrity G."/>
            <person name="Hugenholtz P."/>
            <person name="Kyrpides N.C."/>
        </authorList>
    </citation>
    <scope>NUCLEOTIDE SEQUENCE [LARGE SCALE GENOMIC DNA]</scope>
    <source>
        <strain evidence="12 14">CGMCC 1.6855</strain>
    </source>
</reference>
<evidence type="ECO:0000313" key="14">
    <source>
        <dbReference type="Proteomes" id="UP000315908"/>
    </source>
</evidence>
<evidence type="ECO:0000256" key="3">
    <source>
        <dbReference type="ARBA" id="ARBA00022490"/>
    </source>
</evidence>
<evidence type="ECO:0000256" key="4">
    <source>
        <dbReference type="ARBA" id="ARBA00022670"/>
    </source>
</evidence>
<evidence type="ECO:0000256" key="8">
    <source>
        <dbReference type="ARBA" id="ARBA00050239"/>
    </source>
</evidence>
<sequence>MNVNPAYKLLVVSTSTIYGSEFLAYIKQDFVEFIQSDELLFVPFARPSGISFDGYTAKVQDALRDSGITVRGLHEFHNMKKAIQDAKAIFIGGGNTFLLLKTLYELDLVQQLRVQVAKGIPYVGTSAGSNLTGLTIGTTNDMPIVYPPSFDALGFLPFNINPHYLDPDPNSTHKGETRETRIQEFHQLNPQPVIGLREGSWLHVDEGNIELKGNLTARLFKAGFEPEELAPGLINF</sequence>
<dbReference type="InterPro" id="IPR005320">
    <property type="entry name" value="Peptidase_S51"/>
</dbReference>
<keyword evidence="4" id="KW-0645">Protease</keyword>
<dbReference type="Proteomes" id="UP000286402">
    <property type="component" value="Unassembled WGS sequence"/>
</dbReference>
<dbReference type="RefSeq" id="WP_088162182.1">
    <property type="nucleotide sequence ID" value="NZ_DAIRPU010000005.1"/>
</dbReference>
<gene>
    <name evidence="11" type="ORF">BCY89_02200</name>
    <name evidence="12" type="ORF">IQ31_00505</name>
</gene>
<accession>A0A420GAU4</accession>
<comment type="subcellular location">
    <subcellularLocation>
        <location evidence="1">Cytoplasm</location>
    </subcellularLocation>
</comment>
<dbReference type="SUPFAM" id="SSF52317">
    <property type="entry name" value="Class I glutamine amidotransferase-like"/>
    <property type="match status" value="1"/>
</dbReference>
<dbReference type="GO" id="GO:0016805">
    <property type="term" value="F:dipeptidase activity"/>
    <property type="evidence" value="ECO:0007669"/>
    <property type="project" value="UniProtKB-KW"/>
</dbReference>
<evidence type="ECO:0000256" key="6">
    <source>
        <dbReference type="ARBA" id="ARBA00022825"/>
    </source>
</evidence>
<evidence type="ECO:0000256" key="10">
    <source>
        <dbReference type="ARBA" id="ARBA00075877"/>
    </source>
</evidence>
<dbReference type="AlphaFoldDB" id="A0A420GAU4"/>
<evidence type="ECO:0000313" key="12">
    <source>
        <dbReference type="EMBL" id="TWI24915.1"/>
    </source>
</evidence>
<proteinExistence type="inferred from homology"/>
<dbReference type="PANTHER" id="PTHR20842">
    <property type="entry name" value="PROTEASE S51 ALPHA-ASPARTYL DIPEPTIDASE"/>
    <property type="match status" value="1"/>
</dbReference>
<dbReference type="GO" id="GO:0006508">
    <property type="term" value="P:proteolysis"/>
    <property type="evidence" value="ECO:0007669"/>
    <property type="project" value="UniProtKB-KW"/>
</dbReference>
<dbReference type="EMBL" id="VLKR01000002">
    <property type="protein sequence ID" value="TWI24915.1"/>
    <property type="molecule type" value="Genomic_DNA"/>
</dbReference>
<evidence type="ECO:0000256" key="7">
    <source>
        <dbReference type="ARBA" id="ARBA00022997"/>
    </source>
</evidence>
<reference evidence="11 13" key="2">
    <citation type="submission" date="2016-07" db="EMBL/GenBank/DDBJ databases">
        <title>Genome analysis of Sphingobacterium siyangense T12B17.</title>
        <authorList>
            <person name="Xu D."/>
            <person name="Su Y."/>
            <person name="Zheng S."/>
        </authorList>
    </citation>
    <scope>NUCLEOTIDE SEQUENCE [LARGE SCALE GENOMIC DNA]</scope>
    <source>
        <strain evidence="11 13">T12B17</strain>
    </source>
</reference>
<dbReference type="Proteomes" id="UP000315908">
    <property type="component" value="Unassembled WGS sequence"/>
</dbReference>
<dbReference type="GO" id="GO:0008236">
    <property type="term" value="F:serine-type peptidase activity"/>
    <property type="evidence" value="ECO:0007669"/>
    <property type="project" value="UniProtKB-KW"/>
</dbReference>
<evidence type="ECO:0000256" key="5">
    <source>
        <dbReference type="ARBA" id="ARBA00022801"/>
    </source>
</evidence>
<comment type="catalytic activity">
    <reaction evidence="8">
        <text>Dipeptidase E catalyzes the hydrolysis of dipeptides Asp-|-Xaa. It does not act on peptides with N-terminal Glu, Asn or Gln, nor does it cleave isoaspartyl peptides.</text>
        <dbReference type="EC" id="3.4.13.21"/>
    </reaction>
</comment>
<dbReference type="InterPro" id="IPR029062">
    <property type="entry name" value="Class_I_gatase-like"/>
</dbReference>
<dbReference type="EMBL" id="MCAQ01000001">
    <property type="protein sequence ID" value="RKF42312.1"/>
    <property type="molecule type" value="Genomic_DNA"/>
</dbReference>
<evidence type="ECO:0000256" key="2">
    <source>
        <dbReference type="ARBA" id="ARBA00006534"/>
    </source>
</evidence>
<keyword evidence="6" id="KW-0720">Serine protease</keyword>
<dbReference type="NCBIfam" id="NF003642">
    <property type="entry name" value="PRK05282.1"/>
    <property type="match status" value="1"/>
</dbReference>
<dbReference type="Pfam" id="PF03575">
    <property type="entry name" value="Peptidase_S51"/>
    <property type="match status" value="1"/>
</dbReference>
<keyword evidence="7" id="KW-0224">Dipeptidase</keyword>
<evidence type="ECO:0000313" key="13">
    <source>
        <dbReference type="Proteomes" id="UP000286402"/>
    </source>
</evidence>
<dbReference type="FunFam" id="3.40.50.880:FF:000007">
    <property type="entry name" value="Peptidase E"/>
    <property type="match status" value="1"/>
</dbReference>
<dbReference type="Gene3D" id="3.40.50.880">
    <property type="match status" value="1"/>
</dbReference>
<dbReference type="CDD" id="cd03146">
    <property type="entry name" value="GAT1_Peptidase_E"/>
    <property type="match status" value="1"/>
</dbReference>
<organism evidence="11 13">
    <name type="scientific">Sphingobacterium siyangense</name>
    <dbReference type="NCBI Taxonomy" id="459529"/>
    <lineage>
        <taxon>Bacteria</taxon>
        <taxon>Pseudomonadati</taxon>
        <taxon>Bacteroidota</taxon>
        <taxon>Sphingobacteriia</taxon>
        <taxon>Sphingobacteriales</taxon>
        <taxon>Sphingobacteriaceae</taxon>
        <taxon>Sphingobacterium</taxon>
    </lineage>
</organism>
<evidence type="ECO:0000256" key="9">
    <source>
        <dbReference type="ARBA" id="ARBA00066675"/>
    </source>
</evidence>
<dbReference type="GO" id="GO:0005737">
    <property type="term" value="C:cytoplasm"/>
    <property type="evidence" value="ECO:0007669"/>
    <property type="project" value="UniProtKB-SubCell"/>
</dbReference>
<dbReference type="OrthoDB" id="3373764at2"/>
<comment type="caution">
    <text evidence="11">The sequence shown here is derived from an EMBL/GenBank/DDBJ whole genome shotgun (WGS) entry which is preliminary data.</text>
</comment>
<evidence type="ECO:0000256" key="1">
    <source>
        <dbReference type="ARBA" id="ARBA00004496"/>
    </source>
</evidence>
<keyword evidence="13" id="KW-1185">Reference proteome</keyword>
<reference evidence="12" key="3">
    <citation type="submission" date="2019-07" db="EMBL/GenBank/DDBJ databases">
        <authorList>
            <person name="Whitman W."/>
            <person name="Huntemann M."/>
            <person name="Clum A."/>
            <person name="Pillay M."/>
            <person name="Palaniappan K."/>
            <person name="Varghese N."/>
            <person name="Mikhailova N."/>
            <person name="Stamatis D."/>
            <person name="Reddy T."/>
            <person name="Daum C."/>
            <person name="Shapiro N."/>
            <person name="Ivanova N."/>
            <person name="Kyrpides N."/>
            <person name="Woyke T."/>
        </authorList>
    </citation>
    <scope>NUCLEOTIDE SEQUENCE</scope>
    <source>
        <strain evidence="12">CGMCC 1.6855</strain>
    </source>
</reference>
<evidence type="ECO:0000313" key="11">
    <source>
        <dbReference type="EMBL" id="RKF42312.1"/>
    </source>
</evidence>
<name>A0A420GAU4_9SPHI</name>